<gene>
    <name evidence="2" type="ORF">CAP51_08470</name>
</gene>
<dbReference type="GO" id="GO:0016020">
    <property type="term" value="C:membrane"/>
    <property type="evidence" value="ECO:0007669"/>
    <property type="project" value="InterPro"/>
</dbReference>
<dbReference type="RefSeq" id="WP_087620300.1">
    <property type="nucleotide sequence ID" value="NZ_NEXX01000002.1"/>
</dbReference>
<proteinExistence type="predicted"/>
<dbReference type="CDD" id="cd02423">
    <property type="entry name" value="Peptidase_C39G"/>
    <property type="match status" value="1"/>
</dbReference>
<dbReference type="GO" id="GO:0006508">
    <property type="term" value="P:proteolysis"/>
    <property type="evidence" value="ECO:0007669"/>
    <property type="project" value="InterPro"/>
</dbReference>
<evidence type="ECO:0000259" key="1">
    <source>
        <dbReference type="PROSITE" id="PS50990"/>
    </source>
</evidence>
<name>A0A1Z9Z002_9GAMM</name>
<dbReference type="OrthoDB" id="13401at2"/>
<evidence type="ECO:0000313" key="2">
    <source>
        <dbReference type="EMBL" id="OUY07757.1"/>
    </source>
</evidence>
<dbReference type="GO" id="GO:0005524">
    <property type="term" value="F:ATP binding"/>
    <property type="evidence" value="ECO:0007669"/>
    <property type="project" value="InterPro"/>
</dbReference>
<dbReference type="GO" id="GO:0008233">
    <property type="term" value="F:peptidase activity"/>
    <property type="evidence" value="ECO:0007669"/>
    <property type="project" value="InterPro"/>
</dbReference>
<organism evidence="2 3">
    <name type="scientific">Acinetobacter populi</name>
    <dbReference type="NCBI Taxonomy" id="1582270"/>
    <lineage>
        <taxon>Bacteria</taxon>
        <taxon>Pseudomonadati</taxon>
        <taxon>Pseudomonadota</taxon>
        <taxon>Gammaproteobacteria</taxon>
        <taxon>Moraxellales</taxon>
        <taxon>Moraxellaceae</taxon>
        <taxon>Acinetobacter</taxon>
    </lineage>
</organism>
<dbReference type="AlphaFoldDB" id="A0A1Z9Z002"/>
<comment type="caution">
    <text evidence="2">The sequence shown here is derived from an EMBL/GenBank/DDBJ whole genome shotgun (WGS) entry which is preliminary data.</text>
</comment>
<sequence>MLLITLGSALIYHFATDAFEVADQPAGTVYYTEVLDGRQNSYTRNHRESVQITPAAVDQFRGIVKQAYDYSCGSAALTTLLNGYAGTNLTEKQTMDGLLRYGEYARIIERRSFSLLDMKRFVTALGYSSGGYRAELKDLIALDKPVIVPIAYAGFKHFVVYKGYAEGRIYVADPALGNISFNADRFAEIWDNNTLFMVELAEYQKPNNVLVLSENDMRHVDDATVNKFAFVDLQYPEHKFEKLADNAATMRRVLDADPNSTNYGKPIDTYMRMYYKRK</sequence>
<dbReference type="EMBL" id="NEXX01000002">
    <property type="protein sequence ID" value="OUY07757.1"/>
    <property type="molecule type" value="Genomic_DNA"/>
</dbReference>
<feature type="domain" description="Peptidase C39" evidence="1">
    <location>
        <begin position="66"/>
        <end position="197"/>
    </location>
</feature>
<protein>
    <submittedName>
        <fullName evidence="2">Peptidase</fullName>
    </submittedName>
</protein>
<dbReference type="Gene3D" id="3.90.70.10">
    <property type="entry name" value="Cysteine proteinases"/>
    <property type="match status" value="1"/>
</dbReference>
<dbReference type="Pfam" id="PF03412">
    <property type="entry name" value="Peptidase_C39"/>
    <property type="match status" value="1"/>
</dbReference>
<accession>A0A1Z9Z002</accession>
<reference evidence="2 3" key="1">
    <citation type="submission" date="2017-05" db="EMBL/GenBank/DDBJ databases">
        <title>Acinetobacter populi ANC 5415 (= PBJ7), whole genome shotgun sequencing project.</title>
        <authorList>
            <person name="Nemec A."/>
            <person name="Radolfova-Krizova L."/>
        </authorList>
    </citation>
    <scope>NUCLEOTIDE SEQUENCE [LARGE SCALE GENOMIC DNA]</scope>
    <source>
        <strain evidence="2 3">PBJ7</strain>
    </source>
</reference>
<dbReference type="InterPro" id="IPR005074">
    <property type="entry name" value="Peptidase_C39"/>
</dbReference>
<dbReference type="PROSITE" id="PS50990">
    <property type="entry name" value="PEPTIDASE_C39"/>
    <property type="match status" value="1"/>
</dbReference>
<dbReference type="Proteomes" id="UP000196536">
    <property type="component" value="Unassembled WGS sequence"/>
</dbReference>
<evidence type="ECO:0000313" key="3">
    <source>
        <dbReference type="Proteomes" id="UP000196536"/>
    </source>
</evidence>
<keyword evidence="3" id="KW-1185">Reference proteome</keyword>